<evidence type="ECO:0000313" key="1">
    <source>
        <dbReference type="EMBL" id="RNB92450.1"/>
    </source>
</evidence>
<keyword evidence="2" id="KW-1185">Reference proteome</keyword>
<name>A0A3M8DWA3_9BACL</name>
<dbReference type="AlphaFoldDB" id="A0A3M8DWA3"/>
<accession>A0A3M8DWA3</accession>
<proteinExistence type="predicted"/>
<gene>
    <name evidence="1" type="ORF">EDM56_01750</name>
</gene>
<evidence type="ECO:0000313" key="2">
    <source>
        <dbReference type="Proteomes" id="UP000271031"/>
    </source>
</evidence>
<dbReference type="OrthoDB" id="2460531at2"/>
<comment type="caution">
    <text evidence="1">The sequence shown here is derived from an EMBL/GenBank/DDBJ whole genome shotgun (WGS) entry which is preliminary data.</text>
</comment>
<dbReference type="EMBL" id="RHHQ01000003">
    <property type="protein sequence ID" value="RNB92450.1"/>
    <property type="molecule type" value="Genomic_DNA"/>
</dbReference>
<sequence length="602" mass="68504">MIIEQAALTQMAAPQRMDDRSNDKETWYRIWLEPKEAIEVQVSNIPDGQSFALHLFCEHETEPEQSVCSSNTPGLGTYIAASAGYCYIKISTDGMFEEPEPYRLHVEKYASLSGFIEGTRHLSAQAGPYMLGPEPLVLAPGAVLEVEQGVVLNFRHGQSLHVHQGGTLNLNGRREAPILIMGVKGGSAQHAWQELVIDERACVNHQFVVVHYDSYSALPDYAPLSSALADIEEPTTIPPSARPALIKQWYLEASPYIVAVVDGFTGNPLHPLEMTELYLGIDVEIFTQWEVESGRLSDARFSQGQVNYWEYVNGNFTADLMEAARLSAANQSSEEYRIQRLVDYLNKGKAWREQNGYFRLQEFINPFDEKSFSSFYAIFLEMSYQFWLSHNTSVVYWDKKARELGIYSQEDKVERAFIDGVIIRVDFTAELPIVIPGYENNVPPVGLIGLFLKHGPFRYPAHYPAPAPHDDLDYGNKTTAAMFSYYIELLVDGKTSAVYTWWLPTPADSDLKEQLQAHGIRLDSSLEEWEREIVQPAALSVEEIQRKYLKPVSNLHAQVSPYRFTANPIQFIFHWLKMLWKLTVAFCRKLFKRTKQKPVTYD</sequence>
<organism evidence="1 2">
    <name type="scientific">Brevibacillus fluminis</name>
    <dbReference type="NCBI Taxonomy" id="511487"/>
    <lineage>
        <taxon>Bacteria</taxon>
        <taxon>Bacillati</taxon>
        <taxon>Bacillota</taxon>
        <taxon>Bacilli</taxon>
        <taxon>Bacillales</taxon>
        <taxon>Paenibacillaceae</taxon>
        <taxon>Brevibacillus</taxon>
    </lineage>
</organism>
<reference evidence="1 2" key="1">
    <citation type="submission" date="2018-10" db="EMBL/GenBank/DDBJ databases">
        <title>Phylogenomics of Brevibacillus.</title>
        <authorList>
            <person name="Dunlap C."/>
        </authorList>
    </citation>
    <scope>NUCLEOTIDE SEQUENCE [LARGE SCALE GENOMIC DNA]</scope>
    <source>
        <strain evidence="1 2">JCM 15716</strain>
    </source>
</reference>
<dbReference type="RefSeq" id="WP_122916155.1">
    <property type="nucleotide sequence ID" value="NZ_RHHQ01000003.1"/>
</dbReference>
<dbReference type="Proteomes" id="UP000271031">
    <property type="component" value="Unassembled WGS sequence"/>
</dbReference>
<protein>
    <submittedName>
        <fullName evidence="1">Uncharacterized protein</fullName>
    </submittedName>
</protein>